<comment type="similarity">
    <text evidence="2 6">Belongs to the beta-defensin family.</text>
</comment>
<feature type="domain" description="Beta-defensin" evidence="7">
    <location>
        <begin position="31"/>
        <end position="60"/>
    </location>
</feature>
<dbReference type="FunCoup" id="A0A6P5KI90">
    <property type="interactions" value="2"/>
</dbReference>
<dbReference type="Proteomes" id="UP000515140">
    <property type="component" value="Unplaced"/>
</dbReference>
<evidence type="ECO:0000259" key="7">
    <source>
        <dbReference type="Pfam" id="PF13841"/>
    </source>
</evidence>
<dbReference type="GeneID" id="110210221"/>
<keyword evidence="6" id="KW-0211">Defensin</keyword>
<proteinExistence type="inferred from homology"/>
<keyword evidence="8" id="KW-1185">Reference proteome</keyword>
<keyword evidence="4" id="KW-0732">Signal</keyword>
<reference evidence="9" key="1">
    <citation type="submission" date="2025-08" db="UniProtKB">
        <authorList>
            <consortium name="RefSeq"/>
        </authorList>
    </citation>
    <scope>IDENTIFICATION</scope>
    <source>
        <tissue evidence="9">Spleen</tissue>
    </source>
</reference>
<protein>
    <recommendedName>
        <fullName evidence="6">Beta-defensin</fullName>
    </recommendedName>
</protein>
<accession>A0A6P5KI90</accession>
<comment type="function">
    <text evidence="6">Has antibacterial activity.</text>
</comment>
<dbReference type="GO" id="GO:0005576">
    <property type="term" value="C:extracellular region"/>
    <property type="evidence" value="ECO:0007669"/>
    <property type="project" value="UniProtKB-SubCell"/>
</dbReference>
<evidence type="ECO:0000256" key="5">
    <source>
        <dbReference type="ARBA" id="ARBA00023157"/>
    </source>
</evidence>
<keyword evidence="3 6" id="KW-0964">Secreted</keyword>
<evidence type="ECO:0000256" key="4">
    <source>
        <dbReference type="ARBA" id="ARBA00022729"/>
    </source>
</evidence>
<dbReference type="InterPro" id="IPR025933">
    <property type="entry name" value="Beta_defensin_dom"/>
</dbReference>
<evidence type="ECO:0000313" key="9">
    <source>
        <dbReference type="RefSeq" id="XP_020844724.1"/>
    </source>
</evidence>
<keyword evidence="6" id="KW-0929">Antimicrobial</keyword>
<dbReference type="GO" id="GO:0045087">
    <property type="term" value="P:innate immune response"/>
    <property type="evidence" value="ECO:0007669"/>
    <property type="project" value="InterPro"/>
</dbReference>
<organism evidence="8 9">
    <name type="scientific">Phascolarctos cinereus</name>
    <name type="common">Koala</name>
    <dbReference type="NCBI Taxonomy" id="38626"/>
    <lineage>
        <taxon>Eukaryota</taxon>
        <taxon>Metazoa</taxon>
        <taxon>Chordata</taxon>
        <taxon>Craniata</taxon>
        <taxon>Vertebrata</taxon>
        <taxon>Euteleostomi</taxon>
        <taxon>Mammalia</taxon>
        <taxon>Metatheria</taxon>
        <taxon>Diprotodontia</taxon>
        <taxon>Phascolarctidae</taxon>
        <taxon>Phascolarctos</taxon>
    </lineage>
</organism>
<name>A0A6P5KI90_PHACI</name>
<dbReference type="RefSeq" id="XP_020844724.1">
    <property type="nucleotide sequence ID" value="XM_020989065.1"/>
</dbReference>
<dbReference type="InParanoid" id="A0A6P5KI90"/>
<dbReference type="KEGG" id="pcw:110210221"/>
<dbReference type="GO" id="GO:0042742">
    <property type="term" value="P:defense response to bacterium"/>
    <property type="evidence" value="ECO:0007669"/>
    <property type="project" value="UniProtKB-UniRule"/>
</dbReference>
<evidence type="ECO:0000256" key="3">
    <source>
        <dbReference type="ARBA" id="ARBA00022525"/>
    </source>
</evidence>
<evidence type="ECO:0000256" key="1">
    <source>
        <dbReference type="ARBA" id="ARBA00004613"/>
    </source>
</evidence>
<evidence type="ECO:0000256" key="6">
    <source>
        <dbReference type="RuleBase" id="RU231113"/>
    </source>
</evidence>
<keyword evidence="5" id="KW-1015">Disulfide bond</keyword>
<sequence>MRSNEYASFYSLSILVFGCGEKTGAGFLDEKCQKYQGRCVSQCRKNEELAALCNKFQKCCKLMEPCQ</sequence>
<dbReference type="Pfam" id="PF13841">
    <property type="entry name" value="Defensin_beta_2"/>
    <property type="match status" value="1"/>
</dbReference>
<keyword evidence="6" id="KW-0044">Antibiotic</keyword>
<gene>
    <name evidence="9" type="primary">LOC110210221</name>
</gene>
<dbReference type="AlphaFoldDB" id="A0A6P5KI90"/>
<dbReference type="Gene3D" id="3.10.360.10">
    <property type="entry name" value="Antimicrobial Peptide, Beta-defensin 2, Chain A"/>
    <property type="match status" value="1"/>
</dbReference>
<dbReference type="PROSITE" id="PS51257">
    <property type="entry name" value="PROKAR_LIPOPROTEIN"/>
    <property type="match status" value="1"/>
</dbReference>
<evidence type="ECO:0000256" key="2">
    <source>
        <dbReference type="ARBA" id="ARBA00007371"/>
    </source>
</evidence>
<evidence type="ECO:0000313" key="8">
    <source>
        <dbReference type="Proteomes" id="UP000515140"/>
    </source>
</evidence>
<comment type="subcellular location">
    <subcellularLocation>
        <location evidence="1 6">Secreted</location>
    </subcellularLocation>
</comment>